<protein>
    <submittedName>
        <fullName evidence="1">Uncharacterized protein</fullName>
    </submittedName>
</protein>
<dbReference type="AlphaFoldDB" id="A0A0L6UQ72"/>
<dbReference type="EMBL" id="LAVV01009377">
    <property type="protein sequence ID" value="KNZ50689.1"/>
    <property type="molecule type" value="Genomic_DNA"/>
</dbReference>
<proteinExistence type="predicted"/>
<evidence type="ECO:0000313" key="1">
    <source>
        <dbReference type="EMBL" id="KNZ50689.1"/>
    </source>
</evidence>
<dbReference type="OrthoDB" id="2408877at2759"/>
<sequence>MVRASERKSIINTLELSIKADMTNLALEFRMVISIPAAAHSERRGNEKLKVHSHFCSLVVNLEFIMDLILDSDTTEEDKSEPEDENDSINDIEEKALLLVAVQSQHYLKPSQIEKAPPIIDFLSSVFHNNSQHPQHPVEKQMMVELKRLGCFGNASSLGMLANYFGIAKGAVEIYTNHFIVAIKVLREKFLKWPNTEACQEIQEDLKSFGTAKKTCSTACS</sequence>
<comment type="caution">
    <text evidence="1">The sequence shown here is derived from an EMBL/GenBank/DDBJ whole genome shotgun (WGS) entry which is preliminary data.</text>
</comment>
<organism evidence="1 2">
    <name type="scientific">Puccinia sorghi</name>
    <dbReference type="NCBI Taxonomy" id="27349"/>
    <lineage>
        <taxon>Eukaryota</taxon>
        <taxon>Fungi</taxon>
        <taxon>Dikarya</taxon>
        <taxon>Basidiomycota</taxon>
        <taxon>Pucciniomycotina</taxon>
        <taxon>Pucciniomycetes</taxon>
        <taxon>Pucciniales</taxon>
        <taxon>Pucciniaceae</taxon>
        <taxon>Puccinia</taxon>
    </lineage>
</organism>
<reference evidence="1 2" key="1">
    <citation type="submission" date="2015-08" db="EMBL/GenBank/DDBJ databases">
        <title>Next Generation Sequencing and Analysis of the Genome of Puccinia sorghi L Schw, the Causal Agent of Maize Common Rust.</title>
        <authorList>
            <person name="Rochi L."/>
            <person name="Burguener G."/>
            <person name="Darino M."/>
            <person name="Turjanski A."/>
            <person name="Kreff E."/>
            <person name="Dieguez M.J."/>
            <person name="Sacco F."/>
        </authorList>
    </citation>
    <scope>NUCLEOTIDE SEQUENCE [LARGE SCALE GENOMIC DNA]</scope>
    <source>
        <strain evidence="1 2">RO10H11247</strain>
    </source>
</reference>
<accession>A0A0L6UQ72</accession>
<gene>
    <name evidence="1" type="ORF">VP01_4288g1</name>
</gene>
<name>A0A0L6UQ72_9BASI</name>
<evidence type="ECO:0000313" key="2">
    <source>
        <dbReference type="Proteomes" id="UP000037035"/>
    </source>
</evidence>
<dbReference type="Proteomes" id="UP000037035">
    <property type="component" value="Unassembled WGS sequence"/>
</dbReference>
<dbReference type="VEuPathDB" id="FungiDB:VP01_4288g1"/>
<keyword evidence="2" id="KW-1185">Reference proteome</keyword>